<evidence type="ECO:0000313" key="1">
    <source>
        <dbReference type="EMBL" id="AQK53478.1"/>
    </source>
</evidence>
<accession>A0A1D6Q4J4</accession>
<dbReference type="OMA" id="VQKFHIR"/>
<dbReference type="EMBL" id="CM000780">
    <property type="protein sequence ID" value="AQK53478.1"/>
    <property type="molecule type" value="Genomic_DNA"/>
</dbReference>
<proteinExistence type="predicted"/>
<reference evidence="1" key="1">
    <citation type="submission" date="2015-12" db="EMBL/GenBank/DDBJ databases">
        <title>Update maize B73 reference genome by single molecule sequencing technologies.</title>
        <authorList>
            <consortium name="Maize Genome Sequencing Project"/>
            <person name="Ware D."/>
        </authorList>
    </citation>
    <scope>NUCLEOTIDE SEQUENCE</scope>
    <source>
        <tissue evidence="1">Seedling</tissue>
    </source>
</reference>
<gene>
    <name evidence="1" type="ORF">ZEAMMB73_Zm00001d051025</name>
</gene>
<dbReference type="AlphaFoldDB" id="A0A1D6Q4J4"/>
<sequence>MAPPRPPTGPILFLPLVFLFLFTTAVASAAAPEDEKFTEELLLRSLPDRKALAHFHFRSSAPPAASVGRHHHLFPKAISQLVKKYHISELELSFTQGRWNYEQWGGFDPMSTNNAKPPVSAPRWGFKLNEGNLRYGALPREAVCTENLTPWLKLLPCRDKARITSLLYRPSIYKGYYHSQKLKLRSSQSLGIILDQTLTVVLQPNNVHGEQLHSNHGQLQPNWSMRHLFNRKLSGKCLVSKSSRVFIEVDKGIADKVNISRSVHSWSNEFFVLSNSPDKLIKGKV</sequence>
<name>A0A1D6Q4J4_MAIZE</name>
<protein>
    <submittedName>
        <fullName evidence="1">GPI transamidase component Gpi16 subunit family protein</fullName>
    </submittedName>
</protein>
<dbReference type="InParanoid" id="A0A1D6Q4J4"/>
<dbReference type="PANTHER" id="PTHR12959:SF11">
    <property type="entry name" value="GPI TRANSAMIDASE COMPONENT PIG-T"/>
    <property type="match status" value="1"/>
</dbReference>
<dbReference type="Pfam" id="PF04113">
    <property type="entry name" value="Gpi16"/>
    <property type="match status" value="1"/>
</dbReference>
<dbReference type="GO" id="GO:0016255">
    <property type="term" value="P:attachment of GPI anchor to protein"/>
    <property type="evidence" value="ECO:0007669"/>
    <property type="project" value="InterPro"/>
</dbReference>
<dbReference type="STRING" id="4577.A0A1D6Q4J4"/>
<dbReference type="InterPro" id="IPR007245">
    <property type="entry name" value="PIG-T"/>
</dbReference>
<organism evidence="1">
    <name type="scientific">Zea mays</name>
    <name type="common">Maize</name>
    <dbReference type="NCBI Taxonomy" id="4577"/>
    <lineage>
        <taxon>Eukaryota</taxon>
        <taxon>Viridiplantae</taxon>
        <taxon>Streptophyta</taxon>
        <taxon>Embryophyta</taxon>
        <taxon>Tracheophyta</taxon>
        <taxon>Spermatophyta</taxon>
        <taxon>Magnoliopsida</taxon>
        <taxon>Liliopsida</taxon>
        <taxon>Poales</taxon>
        <taxon>Poaceae</taxon>
        <taxon>PACMAD clade</taxon>
        <taxon>Panicoideae</taxon>
        <taxon>Andropogonodae</taxon>
        <taxon>Andropogoneae</taxon>
        <taxon>Tripsacinae</taxon>
        <taxon>Zea</taxon>
    </lineage>
</organism>
<dbReference type="ExpressionAtlas" id="A0A1D6Q4J4">
    <property type="expression patterns" value="baseline and differential"/>
</dbReference>
<dbReference type="GO" id="GO:0042765">
    <property type="term" value="C:GPI-anchor transamidase complex"/>
    <property type="evidence" value="ECO:0007669"/>
    <property type="project" value="InterPro"/>
</dbReference>
<dbReference type="PANTHER" id="PTHR12959">
    <property type="entry name" value="GPI TRANSAMIDASE COMPONENT PIG-T-RELATED"/>
    <property type="match status" value="1"/>
</dbReference>